<evidence type="ECO:0000256" key="2">
    <source>
        <dbReference type="ARBA" id="ARBA00004665"/>
    </source>
</evidence>
<feature type="transmembrane region" description="Helical" evidence="7">
    <location>
        <begin position="48"/>
        <end position="69"/>
    </location>
</feature>
<comment type="catalytic activity">
    <reaction evidence="6">
        <text>2 GTP = 3',3'-c-di-GMP + 2 diphosphate</text>
        <dbReference type="Rhea" id="RHEA:24898"/>
        <dbReference type="ChEBI" id="CHEBI:33019"/>
        <dbReference type="ChEBI" id="CHEBI:37565"/>
        <dbReference type="ChEBI" id="CHEBI:58805"/>
        <dbReference type="EC" id="2.7.7.65"/>
    </reaction>
</comment>
<dbReference type="CDD" id="cd01949">
    <property type="entry name" value="GGDEF"/>
    <property type="match status" value="1"/>
</dbReference>
<feature type="transmembrane region" description="Helical" evidence="7">
    <location>
        <begin position="152"/>
        <end position="172"/>
    </location>
</feature>
<dbReference type="Gene3D" id="3.30.70.270">
    <property type="match status" value="1"/>
</dbReference>
<dbReference type="GO" id="GO:0005525">
    <property type="term" value="F:GTP binding"/>
    <property type="evidence" value="ECO:0007669"/>
    <property type="project" value="UniProtKB-KW"/>
</dbReference>
<dbReference type="AlphaFoldDB" id="A0A5P0JES3"/>
<keyword evidence="7" id="KW-1133">Transmembrane helix</keyword>
<dbReference type="EMBL" id="RYCF01000171">
    <property type="protein sequence ID" value="MQK27280.1"/>
    <property type="molecule type" value="Genomic_DNA"/>
</dbReference>
<dbReference type="GO" id="GO:0005886">
    <property type="term" value="C:plasma membrane"/>
    <property type="evidence" value="ECO:0007669"/>
    <property type="project" value="TreeGrafter"/>
</dbReference>
<dbReference type="InterPro" id="IPR050469">
    <property type="entry name" value="Diguanylate_Cyclase"/>
</dbReference>
<dbReference type="Pfam" id="PF17158">
    <property type="entry name" value="MASE4"/>
    <property type="match status" value="1"/>
</dbReference>
<evidence type="ECO:0000256" key="4">
    <source>
        <dbReference type="ARBA" id="ARBA00022741"/>
    </source>
</evidence>
<evidence type="ECO:0000313" key="10">
    <source>
        <dbReference type="Proteomes" id="UP000359125"/>
    </source>
</evidence>
<dbReference type="PROSITE" id="PS50887">
    <property type="entry name" value="GGDEF"/>
    <property type="match status" value="1"/>
</dbReference>
<evidence type="ECO:0000256" key="6">
    <source>
        <dbReference type="ARBA" id="ARBA00034247"/>
    </source>
</evidence>
<comment type="caution">
    <text evidence="9">The sequence shown here is derived from an EMBL/GenBank/DDBJ whole genome shotgun (WGS) entry which is preliminary data.</text>
</comment>
<comment type="pathway">
    <text evidence="2">Purine metabolism; 3',5'-cyclic di-GMP biosynthesis.</text>
</comment>
<keyword evidence="7" id="KW-0812">Transmembrane</keyword>
<dbReference type="Proteomes" id="UP000359125">
    <property type="component" value="Unassembled WGS sequence"/>
</dbReference>
<dbReference type="FunFam" id="3.30.70.270:FF:000001">
    <property type="entry name" value="Diguanylate cyclase domain protein"/>
    <property type="match status" value="1"/>
</dbReference>
<keyword evidence="5" id="KW-0342">GTP-binding</keyword>
<evidence type="ECO:0000256" key="1">
    <source>
        <dbReference type="ARBA" id="ARBA00001946"/>
    </source>
</evidence>
<feature type="transmembrane region" description="Helical" evidence="7">
    <location>
        <begin position="192"/>
        <end position="212"/>
    </location>
</feature>
<dbReference type="EC" id="2.7.7.65" evidence="3"/>
<dbReference type="SUPFAM" id="SSF55073">
    <property type="entry name" value="Nucleotide cyclase"/>
    <property type="match status" value="1"/>
</dbReference>
<evidence type="ECO:0000256" key="7">
    <source>
        <dbReference type="SAM" id="Phobius"/>
    </source>
</evidence>
<dbReference type="GO" id="GO:1902201">
    <property type="term" value="P:negative regulation of bacterial-type flagellum-dependent cell motility"/>
    <property type="evidence" value="ECO:0007669"/>
    <property type="project" value="TreeGrafter"/>
</dbReference>
<proteinExistence type="predicted"/>
<dbReference type="GO" id="GO:0052621">
    <property type="term" value="F:diguanylate cyclase activity"/>
    <property type="evidence" value="ECO:0007669"/>
    <property type="project" value="UniProtKB-EC"/>
</dbReference>
<keyword evidence="7" id="KW-0472">Membrane</keyword>
<name>A0A5P0JES3_ECOLX</name>
<dbReference type="PANTHER" id="PTHR45138">
    <property type="entry name" value="REGULATORY COMPONENTS OF SENSORY TRANSDUCTION SYSTEM"/>
    <property type="match status" value="1"/>
</dbReference>
<evidence type="ECO:0000256" key="5">
    <source>
        <dbReference type="ARBA" id="ARBA00023134"/>
    </source>
</evidence>
<dbReference type="Pfam" id="PF00990">
    <property type="entry name" value="GGDEF"/>
    <property type="match status" value="1"/>
</dbReference>
<protein>
    <recommendedName>
        <fullName evidence="3">diguanylate cyclase</fullName>
        <ecNumber evidence="3">2.7.7.65</ecNumber>
    </recommendedName>
</protein>
<dbReference type="PANTHER" id="PTHR45138:SF9">
    <property type="entry name" value="DIGUANYLATE CYCLASE DGCM-RELATED"/>
    <property type="match status" value="1"/>
</dbReference>
<feature type="transmembrane region" description="Helical" evidence="7">
    <location>
        <begin position="12"/>
        <end position="28"/>
    </location>
</feature>
<dbReference type="InterPro" id="IPR000160">
    <property type="entry name" value="GGDEF_dom"/>
</dbReference>
<feature type="domain" description="GGDEF" evidence="8">
    <location>
        <begin position="311"/>
        <end position="446"/>
    </location>
</feature>
<evidence type="ECO:0000256" key="3">
    <source>
        <dbReference type="ARBA" id="ARBA00012528"/>
    </source>
</evidence>
<evidence type="ECO:0000259" key="8">
    <source>
        <dbReference type="PROSITE" id="PS50887"/>
    </source>
</evidence>
<dbReference type="InterPro" id="IPR043128">
    <property type="entry name" value="Rev_trsase/Diguanyl_cyclase"/>
</dbReference>
<feature type="transmembrane region" description="Helical" evidence="7">
    <location>
        <begin position="252"/>
        <end position="276"/>
    </location>
</feature>
<evidence type="ECO:0000313" key="9">
    <source>
        <dbReference type="EMBL" id="MQK27280.1"/>
    </source>
</evidence>
<dbReference type="SMART" id="SM00267">
    <property type="entry name" value="GGDEF"/>
    <property type="match status" value="1"/>
</dbReference>
<reference evidence="9 10" key="1">
    <citation type="journal article" date="2019" name="Environ. Health Perspect.">
        <title>Inter-host Transmission of Carbapenemase-Producing Escherichia coli among Humans and Backyard Animals.</title>
        <authorList>
            <person name="Li J."/>
            <person name="Bi Z."/>
            <person name="Ma S."/>
            <person name="Chen B."/>
            <person name="Cai C."/>
            <person name="He J."/>
            <person name="Schwarz S."/>
            <person name="Sun C."/>
            <person name="Zhou Y."/>
            <person name="Yin J."/>
            <person name="Hulth A."/>
            <person name="Wang Y."/>
            <person name="Shen Z."/>
            <person name="Wang S."/>
            <person name="Wu C."/>
            <person name="Nilsson L.E."/>
            <person name="Walsh T.R."/>
            <person name="Borjesson S."/>
            <person name="Shen J."/>
            <person name="Sun Q."/>
            <person name="Wang Y."/>
        </authorList>
    </citation>
    <scope>NUCLEOTIDE SEQUENCE [LARGE SCALE GENOMIC DNA]</scope>
    <source>
        <strain evidence="9 10">A016f</strain>
    </source>
</reference>
<dbReference type="NCBIfam" id="TIGR00254">
    <property type="entry name" value="GGDEF"/>
    <property type="match status" value="1"/>
</dbReference>
<organism evidence="9 10">
    <name type="scientific">Escherichia coli</name>
    <dbReference type="NCBI Taxonomy" id="562"/>
    <lineage>
        <taxon>Bacteria</taxon>
        <taxon>Pseudomonadati</taxon>
        <taxon>Pseudomonadota</taxon>
        <taxon>Gammaproteobacteria</taxon>
        <taxon>Enterobacterales</taxon>
        <taxon>Enterobacteriaceae</taxon>
        <taxon>Escherichia</taxon>
    </lineage>
</organism>
<keyword evidence="4" id="KW-0547">Nucleotide-binding</keyword>
<dbReference type="InterPro" id="IPR029787">
    <property type="entry name" value="Nucleotide_cyclase"/>
</dbReference>
<feature type="transmembrane region" description="Helical" evidence="7">
    <location>
        <begin position="76"/>
        <end position="100"/>
    </location>
</feature>
<feature type="transmembrane region" description="Helical" evidence="7">
    <location>
        <begin position="224"/>
        <end position="246"/>
    </location>
</feature>
<dbReference type="InterPro" id="IPR033424">
    <property type="entry name" value="MASE4"/>
</dbReference>
<sequence length="446" mass="51840">MIINPVPIKIKIFIFLFSCISIIFLLLHENNVIYITQTTQTTQISYSVFIIGLFFINLMIFIFLLLYYVSNQRQSYLLILSFAFLNNTYYLLEVAIISLYPLGNDLSTIYQKSNDIEIYYLFRQFSFISIIFLAVYSTNVKNKSVLEDKRNIIIVVLSILILFITPFVAKNISSDNIKYSLNIIQYSLNRHLSTWNIVYTKIISVFWLVLLISSCISIRNYSKIWLCIILISIVSVCNNLILLYFIDKSHPAWYMIKFLEMILMIYIISTLMYYVFRKLNHANHMAIHDPLTNTYNRRYFIDSLKNISKHHDFSVIMLDIDNFKSINDKWGHHMGDQVIVMVASIIKKSIREEDILGRLGGEEFGIIIKGNAQNLLLSIAERIRKNIEEQCSEKLLSHGPEKITVSIGCFTSKENNLSPSEMLVNADKALYQAKRTGKNKVIIHSK</sequence>
<comment type="cofactor">
    <cofactor evidence="1">
        <name>Mg(2+)</name>
        <dbReference type="ChEBI" id="CHEBI:18420"/>
    </cofactor>
</comment>
<gene>
    <name evidence="9" type="ORF">EIZ93_24065</name>
</gene>
<accession>A0A5P0JES3</accession>
<dbReference type="RefSeq" id="WP_152917765.1">
    <property type="nucleotide sequence ID" value="NZ_JAOQDU010000027.1"/>
</dbReference>
<dbReference type="GO" id="GO:0043709">
    <property type="term" value="P:cell adhesion involved in single-species biofilm formation"/>
    <property type="evidence" value="ECO:0007669"/>
    <property type="project" value="TreeGrafter"/>
</dbReference>
<feature type="transmembrane region" description="Helical" evidence="7">
    <location>
        <begin position="120"/>
        <end position="140"/>
    </location>
</feature>